<keyword evidence="4" id="KW-1185">Reference proteome</keyword>
<dbReference type="GO" id="GO:0003676">
    <property type="term" value="F:nucleic acid binding"/>
    <property type="evidence" value="ECO:0007669"/>
    <property type="project" value="InterPro"/>
</dbReference>
<evidence type="ECO:0000313" key="4">
    <source>
        <dbReference type="Proteomes" id="UP001249851"/>
    </source>
</evidence>
<name>A0AAD9PQY2_ACRCE</name>
<dbReference type="InterPro" id="IPR039015">
    <property type="entry name" value="ENDOD1"/>
</dbReference>
<proteinExistence type="predicted"/>
<protein>
    <submittedName>
        <fullName evidence="3">Nuclease</fullName>
    </submittedName>
</protein>
<evidence type="ECO:0000259" key="2">
    <source>
        <dbReference type="SMART" id="SM00892"/>
    </source>
</evidence>
<evidence type="ECO:0000313" key="3">
    <source>
        <dbReference type="EMBL" id="KAK2547389.1"/>
    </source>
</evidence>
<dbReference type="InterPro" id="IPR044929">
    <property type="entry name" value="DNA/RNA_non-sp_Endonuclease_sf"/>
</dbReference>
<sequence length="238" mass="26248">MPKGNDYFATYFYDKAGIAAYSAYIIQASDAQWIGSHKRTDVSWRTTPGINKQGSDDLYSGSSTNNIDKGHLNPSLINSYDCNHQIATFTYTNAVPQFANHNRVSWKNFEGRIANYVKHECAPKGGNMYLITGTSSYIWDSKKGEKLVGAKIELFPPSDPNGIVRPNSLWTAGCCVVPAKSAESIAVWGNNDNTNPYTVSLSLPDLEKLLGTSTFLPANLFPAIQECRKNSYADLENI</sequence>
<evidence type="ECO:0000259" key="1">
    <source>
        <dbReference type="SMART" id="SM00477"/>
    </source>
</evidence>
<organism evidence="3 4">
    <name type="scientific">Acropora cervicornis</name>
    <name type="common">Staghorn coral</name>
    <dbReference type="NCBI Taxonomy" id="6130"/>
    <lineage>
        <taxon>Eukaryota</taxon>
        <taxon>Metazoa</taxon>
        <taxon>Cnidaria</taxon>
        <taxon>Anthozoa</taxon>
        <taxon>Hexacorallia</taxon>
        <taxon>Scleractinia</taxon>
        <taxon>Astrocoeniina</taxon>
        <taxon>Acroporidae</taxon>
        <taxon>Acropora</taxon>
    </lineage>
</organism>
<dbReference type="AlphaFoldDB" id="A0AAD9PQY2"/>
<dbReference type="GO" id="GO:0046872">
    <property type="term" value="F:metal ion binding"/>
    <property type="evidence" value="ECO:0007669"/>
    <property type="project" value="InterPro"/>
</dbReference>
<dbReference type="Pfam" id="PF01223">
    <property type="entry name" value="Endonuclease_NS"/>
    <property type="match status" value="1"/>
</dbReference>
<dbReference type="SMART" id="SM00892">
    <property type="entry name" value="Endonuclease_NS"/>
    <property type="match status" value="1"/>
</dbReference>
<dbReference type="SMART" id="SM00477">
    <property type="entry name" value="NUC"/>
    <property type="match status" value="1"/>
</dbReference>
<dbReference type="InterPro" id="IPR001604">
    <property type="entry name" value="Endo_G_ENPP1-like_dom"/>
</dbReference>
<reference evidence="3" key="1">
    <citation type="journal article" date="2023" name="G3 (Bethesda)">
        <title>Whole genome assembly and annotation of the endangered Caribbean coral Acropora cervicornis.</title>
        <authorList>
            <person name="Selwyn J.D."/>
            <person name="Vollmer S.V."/>
        </authorList>
    </citation>
    <scope>NUCLEOTIDE SEQUENCE</scope>
    <source>
        <strain evidence="3">K2</strain>
    </source>
</reference>
<feature type="domain" description="DNA/RNA non-specific endonuclease/pyrophosphatase/phosphodiesterase" evidence="2">
    <location>
        <begin position="4"/>
        <end position="219"/>
    </location>
</feature>
<dbReference type="InterPro" id="IPR020821">
    <property type="entry name" value="ENPP1-3/EXOG-like_nuc-like"/>
</dbReference>
<dbReference type="SUPFAM" id="SSF54060">
    <property type="entry name" value="His-Me finger endonucleases"/>
    <property type="match status" value="1"/>
</dbReference>
<dbReference type="GO" id="GO:0016787">
    <property type="term" value="F:hydrolase activity"/>
    <property type="evidence" value="ECO:0007669"/>
    <property type="project" value="InterPro"/>
</dbReference>
<dbReference type="Gene3D" id="3.40.570.10">
    <property type="entry name" value="Extracellular Endonuclease, subunit A"/>
    <property type="match status" value="1"/>
</dbReference>
<feature type="domain" description="ENPP1-3/EXOG-like endonuclease/phosphodiesterase" evidence="1">
    <location>
        <begin position="5"/>
        <end position="223"/>
    </location>
</feature>
<accession>A0AAD9PQY2</accession>
<reference evidence="3" key="2">
    <citation type="journal article" date="2023" name="Science">
        <title>Genomic signatures of disease resistance in endangered staghorn corals.</title>
        <authorList>
            <person name="Vollmer S.V."/>
            <person name="Selwyn J.D."/>
            <person name="Despard B.A."/>
            <person name="Roesel C.L."/>
        </authorList>
    </citation>
    <scope>NUCLEOTIDE SEQUENCE</scope>
    <source>
        <strain evidence="3">K2</strain>
    </source>
</reference>
<gene>
    <name evidence="3" type="ORF">P5673_032608</name>
</gene>
<comment type="caution">
    <text evidence="3">The sequence shown here is derived from an EMBL/GenBank/DDBJ whole genome shotgun (WGS) entry which is preliminary data.</text>
</comment>
<dbReference type="Proteomes" id="UP001249851">
    <property type="component" value="Unassembled WGS sequence"/>
</dbReference>
<dbReference type="PANTHER" id="PTHR21472:SF7">
    <property type="entry name" value="ENDONUCLEASE G, MITOCHONDRIAL-LIKE ISOFORM X2"/>
    <property type="match status" value="1"/>
</dbReference>
<dbReference type="InterPro" id="IPR044925">
    <property type="entry name" value="His-Me_finger_sf"/>
</dbReference>
<dbReference type="EMBL" id="JARQWQ010000187">
    <property type="protein sequence ID" value="KAK2547389.1"/>
    <property type="molecule type" value="Genomic_DNA"/>
</dbReference>
<dbReference type="PANTHER" id="PTHR21472">
    <property type="entry name" value="ENDONUCLEASE DOMAIN-CONTAINING 1 PROTEIN ENDOD1"/>
    <property type="match status" value="1"/>
</dbReference>